<dbReference type="EMBL" id="JAADYS010000201">
    <property type="protein sequence ID" value="KAF4471489.1"/>
    <property type="molecule type" value="Genomic_DNA"/>
</dbReference>
<evidence type="ECO:0000313" key="2">
    <source>
        <dbReference type="EMBL" id="KAF4471489.1"/>
    </source>
</evidence>
<dbReference type="AlphaFoldDB" id="A0A8H4LPX9"/>
<name>A0A8H4LPX9_9HYPO</name>
<keyword evidence="1" id="KW-0732">Signal</keyword>
<evidence type="ECO:0000313" key="3">
    <source>
        <dbReference type="Proteomes" id="UP000554235"/>
    </source>
</evidence>
<sequence length="133" mass="15163">MPQHRDHQWSLLMVFPSAAELANTQVFVACVSFDDAGHTAALSAASDHRQDKDRKHVWRHCWAAALIKKPAGGKVLLIFDPDPNTDNDKKRMLGRTNGFQKELIKYFKNNPKGHSWAKVEVYYSIAEWGGWDE</sequence>
<accession>A0A8H4LPX9</accession>
<gene>
    <name evidence="2" type="ORF">FALBO_1596</name>
</gene>
<dbReference type="Proteomes" id="UP000554235">
    <property type="component" value="Unassembled WGS sequence"/>
</dbReference>
<proteinExistence type="predicted"/>
<protein>
    <submittedName>
        <fullName evidence="2">Uncharacterized protein</fullName>
    </submittedName>
</protein>
<reference evidence="2 3" key="1">
    <citation type="submission" date="2020-01" db="EMBL/GenBank/DDBJ databases">
        <title>Identification and distribution of gene clusters putatively required for synthesis of sphingolipid metabolism inhibitors in phylogenetically diverse species of the filamentous fungus Fusarium.</title>
        <authorList>
            <person name="Kim H.-S."/>
            <person name="Busman M."/>
            <person name="Brown D.W."/>
            <person name="Divon H."/>
            <person name="Uhlig S."/>
            <person name="Proctor R.H."/>
        </authorList>
    </citation>
    <scope>NUCLEOTIDE SEQUENCE [LARGE SCALE GENOMIC DNA]</scope>
    <source>
        <strain evidence="2 3">NRRL 20459</strain>
    </source>
</reference>
<evidence type="ECO:0000256" key="1">
    <source>
        <dbReference type="SAM" id="SignalP"/>
    </source>
</evidence>
<feature type="signal peptide" evidence="1">
    <location>
        <begin position="1"/>
        <end position="24"/>
    </location>
</feature>
<keyword evidence="3" id="KW-1185">Reference proteome</keyword>
<organism evidence="2 3">
    <name type="scientific">Fusarium albosuccineum</name>
    <dbReference type="NCBI Taxonomy" id="1237068"/>
    <lineage>
        <taxon>Eukaryota</taxon>
        <taxon>Fungi</taxon>
        <taxon>Dikarya</taxon>
        <taxon>Ascomycota</taxon>
        <taxon>Pezizomycotina</taxon>
        <taxon>Sordariomycetes</taxon>
        <taxon>Hypocreomycetidae</taxon>
        <taxon>Hypocreales</taxon>
        <taxon>Nectriaceae</taxon>
        <taxon>Fusarium</taxon>
        <taxon>Fusarium decemcellulare species complex</taxon>
    </lineage>
</organism>
<comment type="caution">
    <text evidence="2">The sequence shown here is derived from an EMBL/GenBank/DDBJ whole genome shotgun (WGS) entry which is preliminary data.</text>
</comment>
<feature type="chain" id="PRO_5033985981" evidence="1">
    <location>
        <begin position="25"/>
        <end position="133"/>
    </location>
</feature>